<name>A0A1I8M299_MUSDO</name>
<dbReference type="GO" id="GO:0006508">
    <property type="term" value="P:proteolysis"/>
    <property type="evidence" value="ECO:0007669"/>
    <property type="project" value="UniProtKB-KW"/>
</dbReference>
<dbReference type="Proteomes" id="UP001652621">
    <property type="component" value="Unplaced"/>
</dbReference>
<sequence>MSHIKDLYLCKNIDDLEKQSEIPDVRDKKMKMLLETAKRLIAEAEKYYRLGDEEMAYVFYTKYFSLLNIIYKKRDYIESKPLIRQMLGDNRSNKMTMDRLEMLTRSLNERYDRLNAKKLEKRDSVTPLNRSSLNSSLNQERSRSNSPKVTESNGFPPSLRLMTSQELFECMKTQKVLIMDCRPADDYKMSHLTYPLAFNVPQELIQYGMSAGKLQDKLDPESKKLWSARAIKDHVVLMDWSCSDPNPPEGSAIAILLNILQNWDPDVTYRSPIQILEGGYNYFKLVYPFKCTNPMVQAPSTPQNDMNLIDDIEYPSVFDIQMKDEVLKTTTTTTTATSPIRPVIDRASKQAAIQTYKEKEKAIEEIFKEQEVLLEKAQENDEELQKVAKQLNSIYEKKQLDLADQEILYKMMQLESVAKDYKLDNMRLREELEEYKRREQESVTRQQAQEVEEKTKEIEAKIEERLRRDEQLEREKEQRAIQLAIARENKKFFQNRQQEKQTEQEQLEREPSPPPPAPVEMVPPKPTVPQFDRSVKPQLTAHHQQQQTPQSPNIYALQDKQRDFSPVRGAVGRGLTGLKNLGNTCYMNSILQCLSNTPQLAEYCITDKYKNYISRNNKTKGQIVEEVAALIKVLWNGNYKCVASKDLRYVIGQYQKMFRGIEQQDSHEFLTILMDWLHSDLQTLTVPEYPREPMTASDKAWLDFTKAKESLILHLFYGQIKSIVKCTTCDKESATYECFSNLSLELPENNNICQLSQCLDMYFSGERISGWNCPACKQKRDAIKKLNISKLPPVLVIHLKRFYADTDSLSPSYKKKQNYLRFPLENLNMFPYITISESRRNTTKSYELYAVSNHYGSMESGHYTAFCKSGTYGKWFKFDDQMVTPQDASTVVSSAAYILFYTRLAPSQYITESNSSRL</sequence>
<dbReference type="Gene3D" id="3.40.250.10">
    <property type="entry name" value="Rhodanese-like domain"/>
    <property type="match status" value="1"/>
</dbReference>
<protein>
    <recommendedName>
        <fullName evidence="3">Ubiquitin carboxyl-terminal hydrolase</fullName>
        <ecNumber evidence="3">3.4.19.12</ecNumber>
    </recommendedName>
</protein>
<feature type="domain" description="Rhodanese" evidence="5">
    <location>
        <begin position="172"/>
        <end position="292"/>
    </location>
</feature>
<dbReference type="GO" id="GO:0004843">
    <property type="term" value="F:cysteine-type deubiquitinase activity"/>
    <property type="evidence" value="ECO:0007669"/>
    <property type="project" value="UniProtKB-UniRule"/>
</dbReference>
<evidence type="ECO:0000313" key="7">
    <source>
        <dbReference type="EnsemblMetazoa" id="MDOA000519-PA"/>
    </source>
</evidence>
<dbReference type="GO" id="GO:0016579">
    <property type="term" value="P:protein deubiquitination"/>
    <property type="evidence" value="ECO:0007669"/>
    <property type="project" value="InterPro"/>
</dbReference>
<feature type="compositionally biased region" description="Polar residues" evidence="4">
    <location>
        <begin position="541"/>
        <end position="552"/>
    </location>
</feature>
<dbReference type="PANTHER" id="PTHR21646">
    <property type="entry name" value="UBIQUITIN CARBOXYL-TERMINAL HYDROLASE"/>
    <property type="match status" value="1"/>
</dbReference>
<organism evidence="7">
    <name type="scientific">Musca domestica</name>
    <name type="common">House fly</name>
    <dbReference type="NCBI Taxonomy" id="7370"/>
    <lineage>
        <taxon>Eukaryota</taxon>
        <taxon>Metazoa</taxon>
        <taxon>Ecdysozoa</taxon>
        <taxon>Arthropoda</taxon>
        <taxon>Hexapoda</taxon>
        <taxon>Insecta</taxon>
        <taxon>Pterygota</taxon>
        <taxon>Neoptera</taxon>
        <taxon>Endopterygota</taxon>
        <taxon>Diptera</taxon>
        <taxon>Brachycera</taxon>
        <taxon>Muscomorpha</taxon>
        <taxon>Muscoidea</taxon>
        <taxon>Muscidae</taxon>
        <taxon>Musca</taxon>
    </lineage>
</organism>
<dbReference type="PROSITE" id="PS50206">
    <property type="entry name" value="RHODANESE_3"/>
    <property type="match status" value="1"/>
</dbReference>
<evidence type="ECO:0000313" key="8">
    <source>
        <dbReference type="Proteomes" id="UP001652621"/>
    </source>
</evidence>
<evidence type="ECO:0000256" key="2">
    <source>
        <dbReference type="ARBA" id="ARBA00009085"/>
    </source>
</evidence>
<evidence type="ECO:0000259" key="5">
    <source>
        <dbReference type="PROSITE" id="PS50206"/>
    </source>
</evidence>
<dbReference type="InterPro" id="IPR036873">
    <property type="entry name" value="Rhodanese-like_dom_sf"/>
</dbReference>
<dbReference type="InterPro" id="IPR028889">
    <property type="entry name" value="USP"/>
</dbReference>
<dbReference type="VEuPathDB" id="VectorBase:MDOA000519"/>
<dbReference type="AlphaFoldDB" id="A0A1I8M299"/>
<reference evidence="7" key="1">
    <citation type="submission" date="2020-05" db="UniProtKB">
        <authorList>
            <consortium name="EnsemblMetazoa"/>
        </authorList>
    </citation>
    <scope>IDENTIFICATION</scope>
    <source>
        <strain evidence="7">Aabys</strain>
    </source>
</reference>
<feature type="region of interest" description="Disordered" evidence="4">
    <location>
        <begin position="118"/>
        <end position="158"/>
    </location>
</feature>
<feature type="compositionally biased region" description="Polar residues" evidence="4">
    <location>
        <begin position="147"/>
        <end position="158"/>
    </location>
</feature>
<keyword evidence="3" id="KW-0645">Protease</keyword>
<dbReference type="EnsemblMetazoa" id="MDOA000519-RA">
    <property type="protein sequence ID" value="MDOA000519-PA"/>
    <property type="gene ID" value="MDOA000519"/>
</dbReference>
<dbReference type="InterPro" id="IPR050185">
    <property type="entry name" value="Ub_carboxyl-term_hydrolase"/>
</dbReference>
<dbReference type="SUPFAM" id="SSF140856">
    <property type="entry name" value="USP8 N-terminal domain-like"/>
    <property type="match status" value="1"/>
</dbReference>
<keyword evidence="8" id="KW-1185">Reference proteome</keyword>
<dbReference type="Gene3D" id="3.90.70.10">
    <property type="entry name" value="Cysteine proteinases"/>
    <property type="match status" value="1"/>
</dbReference>
<evidence type="ECO:0000256" key="1">
    <source>
        <dbReference type="ARBA" id="ARBA00000707"/>
    </source>
</evidence>
<feature type="compositionally biased region" description="Basic and acidic residues" evidence="4">
    <location>
        <begin position="495"/>
        <end position="511"/>
    </location>
</feature>
<dbReference type="CDD" id="cd02674">
    <property type="entry name" value="Peptidase_C19R"/>
    <property type="match status" value="1"/>
</dbReference>
<feature type="compositionally biased region" description="Low complexity" evidence="4">
    <location>
        <begin position="128"/>
        <end position="139"/>
    </location>
</feature>
<accession>A0A1I8M299</accession>
<dbReference type="RefSeq" id="XP_005183643.1">
    <property type="nucleotide sequence ID" value="XM_005183586.3"/>
</dbReference>
<evidence type="ECO:0000313" key="9">
    <source>
        <dbReference type="RefSeq" id="XP_005183643.1"/>
    </source>
</evidence>
<feature type="domain" description="USP" evidence="6">
    <location>
        <begin position="576"/>
        <end position="904"/>
    </location>
</feature>
<dbReference type="PANTHER" id="PTHR21646:SF46">
    <property type="entry name" value="UBIQUITIN CARBOXYL-TERMINAL HYDROLASE"/>
    <property type="match status" value="1"/>
</dbReference>
<keyword evidence="3 9" id="KW-0378">Hydrolase</keyword>
<dbReference type="VEuPathDB" id="VectorBase:MDOMA2_019541"/>
<comment type="catalytic activity">
    <reaction evidence="1 3">
        <text>Thiol-dependent hydrolysis of ester, thioester, amide, peptide and isopeptide bonds formed by the C-terminal Gly of ubiquitin (a 76-residue protein attached to proteins as an intracellular targeting signal).</text>
        <dbReference type="EC" id="3.4.19.12"/>
    </reaction>
</comment>
<dbReference type="KEGG" id="mde:101895779"/>
<dbReference type="Pfam" id="PF08969">
    <property type="entry name" value="USP8_dimer"/>
    <property type="match status" value="1"/>
</dbReference>
<evidence type="ECO:0000256" key="4">
    <source>
        <dbReference type="SAM" id="MobiDB-lite"/>
    </source>
</evidence>
<dbReference type="InterPro" id="IPR018200">
    <property type="entry name" value="USP_CS"/>
</dbReference>
<dbReference type="OrthoDB" id="292964at2759"/>
<dbReference type="Gene3D" id="1.20.58.80">
    <property type="entry name" value="Phosphotransferase system, lactose/cellobiose-type IIA subunit"/>
    <property type="match status" value="1"/>
</dbReference>
<comment type="similarity">
    <text evidence="2 3">Belongs to the peptidase C19 family.</text>
</comment>
<dbReference type="eggNOG" id="KOG1868">
    <property type="taxonomic scope" value="Eukaryota"/>
</dbReference>
<dbReference type="SUPFAM" id="SSF54001">
    <property type="entry name" value="Cysteine proteinases"/>
    <property type="match status" value="1"/>
</dbReference>
<dbReference type="InterPro" id="IPR015063">
    <property type="entry name" value="USP8_dimer"/>
</dbReference>
<evidence type="ECO:0000259" key="6">
    <source>
        <dbReference type="PROSITE" id="PS50235"/>
    </source>
</evidence>
<gene>
    <name evidence="7" type="primary">101895779</name>
    <name evidence="9" type="synonym">LOC101895779</name>
</gene>
<feature type="region of interest" description="Disordered" evidence="4">
    <location>
        <begin position="495"/>
        <end position="552"/>
    </location>
</feature>
<reference evidence="9" key="2">
    <citation type="submission" date="2025-04" db="UniProtKB">
        <authorList>
            <consortium name="RefSeq"/>
        </authorList>
    </citation>
    <scope>IDENTIFICATION</scope>
    <source>
        <strain evidence="9">Aabys</strain>
    </source>
</reference>
<dbReference type="STRING" id="7370.A0A1I8M299"/>
<dbReference type="InterPro" id="IPR038765">
    <property type="entry name" value="Papain-like_cys_pep_sf"/>
</dbReference>
<keyword evidence="3" id="KW-0833">Ubl conjugation pathway</keyword>
<feature type="compositionally biased region" description="Pro residues" evidence="4">
    <location>
        <begin position="512"/>
        <end position="527"/>
    </location>
</feature>
<keyword evidence="3" id="KW-0788">Thiol protease</keyword>
<dbReference type="PROSITE" id="PS00973">
    <property type="entry name" value="USP_2"/>
    <property type="match status" value="1"/>
</dbReference>
<dbReference type="SUPFAM" id="SSF52821">
    <property type="entry name" value="Rhodanese/Cell cycle control phosphatase"/>
    <property type="match status" value="1"/>
</dbReference>
<dbReference type="EC" id="3.4.19.12" evidence="3"/>
<dbReference type="PROSITE" id="PS00972">
    <property type="entry name" value="USP_1"/>
    <property type="match status" value="1"/>
</dbReference>
<dbReference type="PROSITE" id="PS50235">
    <property type="entry name" value="USP_3"/>
    <property type="match status" value="1"/>
</dbReference>
<dbReference type="Pfam" id="PF00443">
    <property type="entry name" value="UCH"/>
    <property type="match status" value="1"/>
</dbReference>
<dbReference type="InterPro" id="IPR001763">
    <property type="entry name" value="Rhodanese-like_dom"/>
</dbReference>
<proteinExistence type="inferred from homology"/>
<evidence type="ECO:0000256" key="3">
    <source>
        <dbReference type="RuleBase" id="RU366025"/>
    </source>
</evidence>
<dbReference type="InterPro" id="IPR001394">
    <property type="entry name" value="Peptidase_C19_UCH"/>
</dbReference>